<protein>
    <recommendedName>
        <fullName evidence="4">Fibronectin type-III domain-containing protein</fullName>
    </recommendedName>
</protein>
<accession>A0A2H0XDN3</accession>
<keyword evidence="1" id="KW-1133">Transmembrane helix</keyword>
<dbReference type="EMBL" id="PEYT01000021">
    <property type="protein sequence ID" value="PIS23023.1"/>
    <property type="molecule type" value="Genomic_DNA"/>
</dbReference>
<sequence length="268" mass="30415">MPLRDIPLLLGTIFAVVFFTAVLKVFPQIPVPKISEEILYVTPIPEEARPVIVSPESDGILSKIPDSFKWKNGGIKNQVQISFNHAFSKIYFDEIVTGSNFVYKTLTDKELKPGVYFWRVRDVSLPSQKGKWSLKSCFVLGPIPGTVSAPAPFRPVYERIGISETNAIPPQTFRWSLVSYDPYCFSYAKMYLMEVASDPYFKEILHASQTSNDRIEILDTEKFSENLIKGAASVPFYWRVKAVDEWGKESSWSSVSNFYLVDLKVSTL</sequence>
<evidence type="ECO:0000256" key="1">
    <source>
        <dbReference type="SAM" id="Phobius"/>
    </source>
</evidence>
<keyword evidence="1" id="KW-0812">Transmembrane</keyword>
<organism evidence="2 3">
    <name type="scientific">candidate division WWE3 bacterium CG08_land_8_20_14_0_20_40_13</name>
    <dbReference type="NCBI Taxonomy" id="1975084"/>
    <lineage>
        <taxon>Bacteria</taxon>
        <taxon>Katanobacteria</taxon>
    </lineage>
</organism>
<name>A0A2H0XDN3_UNCKA</name>
<proteinExistence type="predicted"/>
<dbReference type="Gene3D" id="2.60.40.10">
    <property type="entry name" value="Immunoglobulins"/>
    <property type="match status" value="2"/>
</dbReference>
<dbReference type="AlphaFoldDB" id="A0A2H0XDN3"/>
<feature type="transmembrane region" description="Helical" evidence="1">
    <location>
        <begin position="6"/>
        <end position="26"/>
    </location>
</feature>
<keyword evidence="1" id="KW-0472">Membrane</keyword>
<comment type="caution">
    <text evidence="2">The sequence shown here is derived from an EMBL/GenBank/DDBJ whole genome shotgun (WGS) entry which is preliminary data.</text>
</comment>
<gene>
    <name evidence="2" type="ORF">COT49_02360</name>
</gene>
<evidence type="ECO:0008006" key="4">
    <source>
        <dbReference type="Google" id="ProtNLM"/>
    </source>
</evidence>
<evidence type="ECO:0000313" key="3">
    <source>
        <dbReference type="Proteomes" id="UP000230340"/>
    </source>
</evidence>
<evidence type="ECO:0000313" key="2">
    <source>
        <dbReference type="EMBL" id="PIS23023.1"/>
    </source>
</evidence>
<reference evidence="3" key="1">
    <citation type="submission" date="2017-09" db="EMBL/GenBank/DDBJ databases">
        <title>Depth-based differentiation of microbial function through sediment-hosted aquifers and enrichment of novel symbionts in the deep terrestrial subsurface.</title>
        <authorList>
            <person name="Probst A.J."/>
            <person name="Ladd B."/>
            <person name="Jarett J.K."/>
            <person name="Geller-Mcgrath D.E."/>
            <person name="Sieber C.M.K."/>
            <person name="Emerson J.B."/>
            <person name="Anantharaman K."/>
            <person name="Thomas B.C."/>
            <person name="Malmstrom R."/>
            <person name="Stieglmeier M."/>
            <person name="Klingl A."/>
            <person name="Woyke T."/>
            <person name="Ryan C.M."/>
            <person name="Banfield J.F."/>
        </authorList>
    </citation>
    <scope>NUCLEOTIDE SEQUENCE [LARGE SCALE GENOMIC DNA]</scope>
</reference>
<dbReference type="Proteomes" id="UP000230340">
    <property type="component" value="Unassembled WGS sequence"/>
</dbReference>
<dbReference type="InterPro" id="IPR013783">
    <property type="entry name" value="Ig-like_fold"/>
</dbReference>